<dbReference type="PROSITE" id="PS51257">
    <property type="entry name" value="PROKAR_LIPOPROTEIN"/>
    <property type="match status" value="1"/>
</dbReference>
<dbReference type="AlphaFoldDB" id="A0A3G4VLQ9"/>
<evidence type="ECO:0000313" key="1">
    <source>
        <dbReference type="EMBL" id="AYV24562.1"/>
    </source>
</evidence>
<reference evidence="1 2" key="1">
    <citation type="submission" date="2018-11" db="EMBL/GenBank/DDBJ databases">
        <title>Complete Genome Sequence of Vbrio mediterranei 117-T6: a Potential Pathogen Bacteria Isolated from the Conchocelis of Pyropia.</title>
        <authorList>
            <person name="Liu Q."/>
        </authorList>
    </citation>
    <scope>NUCLEOTIDE SEQUENCE [LARGE SCALE GENOMIC DNA]</scope>
    <source>
        <strain evidence="1 2">117-T6</strain>
    </source>
</reference>
<accession>A0A3G4VLQ9</accession>
<sequence>MKNVGLIALLTLLSGTACGYPEYGSRHSEEVHYDMSHRSVMYFAPSNDDKVKEFLLGTLTNECSLDERDVVTLVITEDGFSSPAWVKETFDYATLIKMYGINKGEHAAVLIGKDGSEKLRWGAKTDWALVKETIDAMPMRQAEMKRAASRCSI</sequence>
<name>A0A3G4VLQ9_9VIBR</name>
<gene>
    <name evidence="1" type="ORF">ECB94_25255</name>
</gene>
<proteinExistence type="predicted"/>
<dbReference type="RefSeq" id="WP_124942051.1">
    <property type="nucleotide sequence ID" value="NZ_CP033578.1"/>
</dbReference>
<dbReference type="EMBL" id="CP033578">
    <property type="protein sequence ID" value="AYV24562.1"/>
    <property type="molecule type" value="Genomic_DNA"/>
</dbReference>
<protein>
    <submittedName>
        <fullName evidence="1">DUF4174 domain-containing protein</fullName>
    </submittedName>
</protein>
<evidence type="ECO:0000313" key="2">
    <source>
        <dbReference type="Proteomes" id="UP000279760"/>
    </source>
</evidence>
<dbReference type="Proteomes" id="UP000279760">
    <property type="component" value="Chromosome 2"/>
</dbReference>
<dbReference type="InterPro" id="IPR025232">
    <property type="entry name" value="DUF4174"/>
</dbReference>
<dbReference type="Pfam" id="PF13778">
    <property type="entry name" value="DUF4174"/>
    <property type="match status" value="1"/>
</dbReference>
<dbReference type="GeneID" id="64088713"/>
<organism evidence="1 2">
    <name type="scientific">Vibrio mediterranei</name>
    <dbReference type="NCBI Taxonomy" id="689"/>
    <lineage>
        <taxon>Bacteria</taxon>
        <taxon>Pseudomonadati</taxon>
        <taxon>Pseudomonadota</taxon>
        <taxon>Gammaproteobacteria</taxon>
        <taxon>Vibrionales</taxon>
        <taxon>Vibrionaceae</taxon>
        <taxon>Vibrio</taxon>
    </lineage>
</organism>